<feature type="compositionally biased region" description="Polar residues" evidence="10">
    <location>
        <begin position="146"/>
        <end position="158"/>
    </location>
</feature>
<dbReference type="OrthoDB" id="6360905at2759"/>
<name>A0A9J6CKS4_POLVA</name>
<dbReference type="GO" id="GO:0051233">
    <property type="term" value="C:spindle midzone"/>
    <property type="evidence" value="ECO:0007669"/>
    <property type="project" value="TreeGrafter"/>
</dbReference>
<proteinExistence type="inferred from homology"/>
<feature type="region of interest" description="Disordered" evidence="10">
    <location>
        <begin position="187"/>
        <end position="215"/>
    </location>
</feature>
<dbReference type="Pfam" id="PF10512">
    <property type="entry name" value="Borealin"/>
    <property type="match status" value="1"/>
</dbReference>
<keyword evidence="4" id="KW-0158">Chromosome</keyword>
<keyword evidence="9" id="KW-0137">Centromere</keyword>
<dbReference type="GO" id="GO:0005634">
    <property type="term" value="C:nucleus"/>
    <property type="evidence" value="ECO:0007669"/>
    <property type="project" value="UniProtKB-SubCell"/>
</dbReference>
<comment type="similarity">
    <text evidence="3">Belongs to the borealin family.</text>
</comment>
<dbReference type="GO" id="GO:0000070">
    <property type="term" value="P:mitotic sister chromatid segregation"/>
    <property type="evidence" value="ECO:0007669"/>
    <property type="project" value="TreeGrafter"/>
</dbReference>
<feature type="domain" description="Borealin C-terminal" evidence="11">
    <location>
        <begin position="192"/>
        <end position="311"/>
    </location>
</feature>
<dbReference type="InterPro" id="IPR018867">
    <property type="entry name" value="Cell_div_borealin"/>
</dbReference>
<evidence type="ECO:0000313" key="12">
    <source>
        <dbReference type="EMBL" id="KAG5682190.1"/>
    </source>
</evidence>
<keyword evidence="6" id="KW-0498">Mitosis</keyword>
<dbReference type="InterPro" id="IPR046466">
    <property type="entry name" value="Borealin_C"/>
</dbReference>
<dbReference type="AlphaFoldDB" id="A0A9J6CKS4"/>
<evidence type="ECO:0000256" key="7">
    <source>
        <dbReference type="ARBA" id="ARBA00023242"/>
    </source>
</evidence>
<protein>
    <recommendedName>
        <fullName evidence="11">Borealin C-terminal domain-containing protein</fullName>
    </recommendedName>
</protein>
<comment type="caution">
    <text evidence="12">The sequence shown here is derived from an EMBL/GenBank/DDBJ whole genome shotgun (WGS) entry which is preliminary data.</text>
</comment>
<accession>A0A9J6CKS4</accession>
<evidence type="ECO:0000256" key="8">
    <source>
        <dbReference type="ARBA" id="ARBA00023306"/>
    </source>
</evidence>
<dbReference type="PANTHER" id="PTHR16040">
    <property type="entry name" value="AUSTRALIN, ISOFORM A-RELATED"/>
    <property type="match status" value="1"/>
</dbReference>
<organism evidence="12 13">
    <name type="scientific">Polypedilum vanderplanki</name>
    <name type="common">Sleeping chironomid midge</name>
    <dbReference type="NCBI Taxonomy" id="319348"/>
    <lineage>
        <taxon>Eukaryota</taxon>
        <taxon>Metazoa</taxon>
        <taxon>Ecdysozoa</taxon>
        <taxon>Arthropoda</taxon>
        <taxon>Hexapoda</taxon>
        <taxon>Insecta</taxon>
        <taxon>Pterygota</taxon>
        <taxon>Neoptera</taxon>
        <taxon>Endopterygota</taxon>
        <taxon>Diptera</taxon>
        <taxon>Nematocera</taxon>
        <taxon>Chironomoidea</taxon>
        <taxon>Chironomidae</taxon>
        <taxon>Chironominae</taxon>
        <taxon>Polypedilum</taxon>
        <taxon>Polypedilum</taxon>
    </lineage>
</organism>
<evidence type="ECO:0000256" key="2">
    <source>
        <dbReference type="ARBA" id="ARBA00004584"/>
    </source>
</evidence>
<dbReference type="Proteomes" id="UP001107558">
    <property type="component" value="Chromosome 1"/>
</dbReference>
<evidence type="ECO:0000259" key="11">
    <source>
        <dbReference type="Pfam" id="PF10512"/>
    </source>
</evidence>
<evidence type="ECO:0000256" key="9">
    <source>
        <dbReference type="ARBA" id="ARBA00023328"/>
    </source>
</evidence>
<comment type="subcellular location">
    <subcellularLocation>
        <location evidence="2">Chromosome</location>
        <location evidence="2">Centromere</location>
    </subcellularLocation>
    <subcellularLocation>
        <location evidence="1">Nucleus</location>
    </subcellularLocation>
</comment>
<gene>
    <name evidence="12" type="ORF">PVAND_011558</name>
</gene>
<keyword evidence="13" id="KW-1185">Reference proteome</keyword>
<evidence type="ECO:0000256" key="5">
    <source>
        <dbReference type="ARBA" id="ARBA00022618"/>
    </source>
</evidence>
<sequence>MPRTKLTKGGSNKRARENVAELEDLLRDFDIEFDSNLQTMRRLHQKNLEDADNIIEGFKMELGNRILSLTMGDLKKMNSLNEIGLDKTVNNLNATIKETLKKVDEGYLTEEASNKSRLTSDSESGSTAKVSIIGPLKAHKSRRRSQSANNVPSSSQVVTPGPRAMISHLKMRTPLATLNADAMAGGFPSSHVSRSKFRTPLQKSTQPSKRAASADRVQTIIPKCNPTTPISILRHARVGEVAFSVTGSPIVPTSVVESTANVNIPVANGILSIRPQNLDPSTLNTSLLDKFDNGTIDHLRKLKANLDTLMAKFEEKNNARH</sequence>
<evidence type="ECO:0000256" key="3">
    <source>
        <dbReference type="ARBA" id="ARBA00009914"/>
    </source>
</evidence>
<dbReference type="EMBL" id="JADBJN010000001">
    <property type="protein sequence ID" value="KAG5682190.1"/>
    <property type="molecule type" value="Genomic_DNA"/>
</dbReference>
<evidence type="ECO:0000313" key="13">
    <source>
        <dbReference type="Proteomes" id="UP001107558"/>
    </source>
</evidence>
<evidence type="ECO:0000256" key="6">
    <source>
        <dbReference type="ARBA" id="ARBA00022776"/>
    </source>
</evidence>
<dbReference type="GO" id="GO:0000775">
    <property type="term" value="C:chromosome, centromeric region"/>
    <property type="evidence" value="ECO:0007669"/>
    <property type="project" value="UniProtKB-SubCell"/>
</dbReference>
<keyword evidence="5" id="KW-0132">Cell division</keyword>
<dbReference type="PANTHER" id="PTHR16040:SF7">
    <property type="entry name" value="AUSTRALIN, ISOFORM A-RELATED"/>
    <property type="match status" value="1"/>
</dbReference>
<keyword evidence="7" id="KW-0539">Nucleus</keyword>
<evidence type="ECO:0000256" key="10">
    <source>
        <dbReference type="SAM" id="MobiDB-lite"/>
    </source>
</evidence>
<dbReference type="GO" id="GO:0051301">
    <property type="term" value="P:cell division"/>
    <property type="evidence" value="ECO:0007669"/>
    <property type="project" value="UniProtKB-KW"/>
</dbReference>
<dbReference type="GO" id="GO:0032133">
    <property type="term" value="C:chromosome passenger complex"/>
    <property type="evidence" value="ECO:0007669"/>
    <property type="project" value="TreeGrafter"/>
</dbReference>
<reference evidence="12" key="1">
    <citation type="submission" date="2021-03" db="EMBL/GenBank/DDBJ databases">
        <title>Chromosome level genome of the anhydrobiotic midge Polypedilum vanderplanki.</title>
        <authorList>
            <person name="Yoshida Y."/>
            <person name="Kikawada T."/>
            <person name="Gusev O."/>
        </authorList>
    </citation>
    <scope>NUCLEOTIDE SEQUENCE</scope>
    <source>
        <strain evidence="12">NIAS01</strain>
        <tissue evidence="12">Whole body or cell culture</tissue>
    </source>
</reference>
<keyword evidence="8" id="KW-0131">Cell cycle</keyword>
<feature type="region of interest" description="Disordered" evidence="10">
    <location>
        <begin position="112"/>
        <end position="161"/>
    </location>
</feature>
<evidence type="ECO:0000256" key="1">
    <source>
        <dbReference type="ARBA" id="ARBA00004123"/>
    </source>
</evidence>
<evidence type="ECO:0000256" key="4">
    <source>
        <dbReference type="ARBA" id="ARBA00022454"/>
    </source>
</evidence>